<evidence type="ECO:0000313" key="3">
    <source>
        <dbReference type="Proteomes" id="UP000823937"/>
    </source>
</evidence>
<evidence type="ECO:0000313" key="2">
    <source>
        <dbReference type="EMBL" id="HIV74470.1"/>
    </source>
</evidence>
<proteinExistence type="predicted"/>
<gene>
    <name evidence="2" type="ORF">H9895_05230</name>
</gene>
<feature type="signal peptide" evidence="1">
    <location>
        <begin position="1"/>
        <end position="23"/>
    </location>
</feature>
<dbReference type="EMBL" id="DXHX01000075">
    <property type="protein sequence ID" value="HIV74470.1"/>
    <property type="molecule type" value="Genomic_DNA"/>
</dbReference>
<reference evidence="2" key="2">
    <citation type="submission" date="2021-04" db="EMBL/GenBank/DDBJ databases">
        <authorList>
            <person name="Gilroy R."/>
        </authorList>
    </citation>
    <scope>NUCLEOTIDE SEQUENCE</scope>
    <source>
        <strain evidence="2">CHK169-2315</strain>
    </source>
</reference>
<dbReference type="AlphaFoldDB" id="A0A9D1TJR7"/>
<reference evidence="2" key="1">
    <citation type="journal article" date="2021" name="PeerJ">
        <title>Extensive microbial diversity within the chicken gut microbiome revealed by metagenomics and culture.</title>
        <authorList>
            <person name="Gilroy R."/>
            <person name="Ravi A."/>
            <person name="Getino M."/>
            <person name="Pursley I."/>
            <person name="Horton D.L."/>
            <person name="Alikhan N.F."/>
            <person name="Baker D."/>
            <person name="Gharbi K."/>
            <person name="Hall N."/>
            <person name="Watson M."/>
            <person name="Adriaenssens E.M."/>
            <person name="Foster-Nyarko E."/>
            <person name="Jarju S."/>
            <person name="Secka A."/>
            <person name="Antonio M."/>
            <person name="Oren A."/>
            <person name="Chaudhuri R.R."/>
            <person name="La Ragione R."/>
            <person name="Hildebrand F."/>
            <person name="Pallen M.J."/>
        </authorList>
    </citation>
    <scope>NUCLEOTIDE SEQUENCE</scope>
    <source>
        <strain evidence="2">CHK169-2315</strain>
    </source>
</reference>
<accession>A0A9D1TJR7</accession>
<sequence>MKKLTICLSIFSFLFLLTSCSNTYTYKEDGPFITAYMAPVGPGIPEDLVTEHITIYQNGTFILSDGNHDKGKDKPIVQLTLTEDEINEIQSHIYESRFKKLPEDVTAPSEDGAKYGIEVHFEKNSKLVAGWNPSNEAFNELHDYLFHFIEEETLQTWREEMKEYKRGMD</sequence>
<protein>
    <recommendedName>
        <fullName evidence="4">Lipoprotein</fullName>
    </recommendedName>
</protein>
<comment type="caution">
    <text evidence="2">The sequence shown here is derived from an EMBL/GenBank/DDBJ whole genome shotgun (WGS) entry which is preliminary data.</text>
</comment>
<evidence type="ECO:0008006" key="4">
    <source>
        <dbReference type="Google" id="ProtNLM"/>
    </source>
</evidence>
<dbReference type="Proteomes" id="UP000823937">
    <property type="component" value="Unassembled WGS sequence"/>
</dbReference>
<feature type="chain" id="PRO_5039217354" description="Lipoprotein" evidence="1">
    <location>
        <begin position="24"/>
        <end position="169"/>
    </location>
</feature>
<name>A0A9D1TJR7_9BACI</name>
<dbReference type="PROSITE" id="PS51257">
    <property type="entry name" value="PROKAR_LIPOPROTEIN"/>
    <property type="match status" value="1"/>
</dbReference>
<keyword evidence="1" id="KW-0732">Signal</keyword>
<evidence type="ECO:0000256" key="1">
    <source>
        <dbReference type="SAM" id="SignalP"/>
    </source>
</evidence>
<organism evidence="2 3">
    <name type="scientific">Candidatus Pseudogracilibacillus intestinigallinarum</name>
    <dbReference type="NCBI Taxonomy" id="2838742"/>
    <lineage>
        <taxon>Bacteria</taxon>
        <taxon>Bacillati</taxon>
        <taxon>Bacillota</taxon>
        <taxon>Bacilli</taxon>
        <taxon>Bacillales</taxon>
        <taxon>Bacillaceae</taxon>
        <taxon>Pseudogracilibacillus</taxon>
    </lineage>
</organism>